<keyword evidence="5 9" id="KW-0653">Protein transport</keyword>
<evidence type="ECO:0000256" key="4">
    <source>
        <dbReference type="ARBA" id="ARBA00022692"/>
    </source>
</evidence>
<dbReference type="InterPro" id="IPR055344">
    <property type="entry name" value="SecD_SecF_C_bact"/>
</dbReference>
<feature type="transmembrane region" description="Helical" evidence="9">
    <location>
        <begin position="21"/>
        <end position="41"/>
    </location>
</feature>
<dbReference type="NCBIfam" id="TIGR00916">
    <property type="entry name" value="2A0604s01"/>
    <property type="match status" value="1"/>
</dbReference>
<dbReference type="PRINTS" id="PR01755">
    <property type="entry name" value="SECFTRNLCASE"/>
</dbReference>
<evidence type="ECO:0000256" key="3">
    <source>
        <dbReference type="ARBA" id="ARBA00022475"/>
    </source>
</evidence>
<evidence type="ECO:0000256" key="7">
    <source>
        <dbReference type="ARBA" id="ARBA00023010"/>
    </source>
</evidence>
<keyword evidence="8 9" id="KW-0472">Membrane</keyword>
<dbReference type="InterPro" id="IPR022646">
    <property type="entry name" value="SecD/SecF_CS"/>
</dbReference>
<dbReference type="NCBIfam" id="TIGR00966">
    <property type="entry name" value="transloc_SecF"/>
    <property type="match status" value="1"/>
</dbReference>
<feature type="region of interest" description="Disordered" evidence="10">
    <location>
        <begin position="436"/>
        <end position="472"/>
    </location>
</feature>
<keyword evidence="7 9" id="KW-0811">Translocation</keyword>
<dbReference type="InterPro" id="IPR048634">
    <property type="entry name" value="SecD_SecF_C"/>
</dbReference>
<reference evidence="12" key="1">
    <citation type="submission" date="2021-08" db="EMBL/GenBank/DDBJ databases">
        <authorList>
            <person name="Stevens D.C."/>
        </authorList>
    </citation>
    <scope>NUCLEOTIDE SEQUENCE</scope>
    <source>
        <strain evidence="12">DSM 53165</strain>
    </source>
</reference>
<feature type="domain" description="Protein export membrane protein SecD/SecF C-terminal" evidence="11">
    <location>
        <begin position="206"/>
        <end position="382"/>
    </location>
</feature>
<dbReference type="RefSeq" id="WP_224191615.1">
    <property type="nucleotide sequence ID" value="NZ_JAIRAU010000009.1"/>
</dbReference>
<evidence type="ECO:0000313" key="12">
    <source>
        <dbReference type="EMBL" id="MBZ5709843.1"/>
    </source>
</evidence>
<feature type="transmembrane region" description="Helical" evidence="9">
    <location>
        <begin position="231"/>
        <end position="248"/>
    </location>
</feature>
<keyword evidence="6 9" id="KW-1133">Transmembrane helix</keyword>
<dbReference type="SUPFAM" id="SSF82866">
    <property type="entry name" value="Multidrug efflux transporter AcrB transmembrane domain"/>
    <property type="match status" value="1"/>
</dbReference>
<dbReference type="EMBL" id="JAIRAU010000009">
    <property type="protein sequence ID" value="MBZ5709843.1"/>
    <property type="molecule type" value="Genomic_DNA"/>
</dbReference>
<evidence type="ECO:0000256" key="1">
    <source>
        <dbReference type="ARBA" id="ARBA00004651"/>
    </source>
</evidence>
<keyword evidence="2 9" id="KW-0813">Transport</keyword>
<dbReference type="InterPro" id="IPR022645">
    <property type="entry name" value="SecD/SecF_bac"/>
</dbReference>
<evidence type="ECO:0000256" key="2">
    <source>
        <dbReference type="ARBA" id="ARBA00022448"/>
    </source>
</evidence>
<sequence length="472" mass="50582">MAQRFFELIPPGTRFPFVKTAKYFIGLSFVLFIVSIATMAYNYTTRGSALNFGIDFAGGSSVRLQLAADKDVPIQEVRDALDKAGFEGASAVTVPDADNQIMIHVKDVASIDMATAKACEEAVKAYPKAKLKRPMSYQDGASKMFFVFESAPVYSELEELLAKAGCEGKVDKGTGKQDEFPVELSLVGIGAKVQEEINQAFGAGTVKSIVSSETVGAKVGSQLKADGVKSLLYALGFIFLYVMLRFDLRFAPGGIVALAHDAFITVGAFALTWKEFNLQTIAALLTIVGYSINDTIVVFDRIRERVALSRDAPIEETTDVALNETLSRTILTSGTTLLVVLATWSLGSGTIKDFAFALMIGIVVGTYSSLFIACPIFLWVNRRFYGGEGHLMSAEAAAAPVDAGTVLAAENAEVDEATGRAIGDLRAEAAAKAEAQERVDEIEGAKGQGVGSEDGDEPAKASRRRRRQRPSS</sequence>
<proteinExistence type="inferred from homology"/>
<comment type="similarity">
    <text evidence="9">Belongs to the SecD/SecF family. SecF subfamily.</text>
</comment>
<evidence type="ECO:0000313" key="13">
    <source>
        <dbReference type="Proteomes" id="UP001139031"/>
    </source>
</evidence>
<evidence type="ECO:0000256" key="10">
    <source>
        <dbReference type="SAM" id="MobiDB-lite"/>
    </source>
</evidence>
<keyword evidence="13" id="KW-1185">Reference proteome</keyword>
<name>A0ABS7TNN8_9BACT</name>
<feature type="transmembrane region" description="Helical" evidence="9">
    <location>
        <begin position="330"/>
        <end position="348"/>
    </location>
</feature>
<dbReference type="HAMAP" id="MF_01464_B">
    <property type="entry name" value="SecF_B"/>
    <property type="match status" value="1"/>
</dbReference>
<evidence type="ECO:0000256" key="9">
    <source>
        <dbReference type="HAMAP-Rule" id="MF_01464"/>
    </source>
</evidence>
<dbReference type="Pfam" id="PF02355">
    <property type="entry name" value="SecD_SecF_C"/>
    <property type="match status" value="1"/>
</dbReference>
<dbReference type="Pfam" id="PF07549">
    <property type="entry name" value="Sec_GG"/>
    <property type="match status" value="1"/>
</dbReference>
<dbReference type="InterPro" id="IPR022813">
    <property type="entry name" value="SecD/SecF_arch_bac"/>
</dbReference>
<dbReference type="PANTHER" id="PTHR30081:SF8">
    <property type="entry name" value="PROTEIN TRANSLOCASE SUBUNIT SECF"/>
    <property type="match status" value="1"/>
</dbReference>
<feature type="compositionally biased region" description="Basic residues" evidence="10">
    <location>
        <begin position="461"/>
        <end position="472"/>
    </location>
</feature>
<feature type="transmembrane region" description="Helical" evidence="9">
    <location>
        <begin position="279"/>
        <end position="299"/>
    </location>
</feature>
<feature type="transmembrane region" description="Helical" evidence="9">
    <location>
        <begin position="354"/>
        <end position="380"/>
    </location>
</feature>
<comment type="subunit">
    <text evidence="9">Forms a complex with SecD. Part of the essential Sec protein translocation apparatus which comprises SecA, SecYEG and auxiliary proteins SecDF. Other proteins may also be involved.</text>
</comment>
<dbReference type="InterPro" id="IPR005665">
    <property type="entry name" value="SecF_bac"/>
</dbReference>
<accession>A0ABS7TNN8</accession>
<evidence type="ECO:0000259" key="11">
    <source>
        <dbReference type="Pfam" id="PF02355"/>
    </source>
</evidence>
<evidence type="ECO:0000256" key="8">
    <source>
        <dbReference type="ARBA" id="ARBA00023136"/>
    </source>
</evidence>
<comment type="subcellular location">
    <subcellularLocation>
        <location evidence="1 9">Cell membrane</location>
        <topology evidence="1 9">Multi-pass membrane protein</topology>
    </subcellularLocation>
</comment>
<keyword evidence="3 9" id="KW-1003">Cell membrane</keyword>
<evidence type="ECO:0000256" key="6">
    <source>
        <dbReference type="ARBA" id="ARBA00022989"/>
    </source>
</evidence>
<comment type="function">
    <text evidence="9">Part of the Sec protein translocase complex. Interacts with the SecYEG preprotein conducting channel. SecDF uses the proton motive force (PMF) to complete protein translocation after the ATP-dependent function of SecA.</text>
</comment>
<organism evidence="12 13">
    <name type="scientific">Nannocystis pusilla</name>
    <dbReference type="NCBI Taxonomy" id="889268"/>
    <lineage>
        <taxon>Bacteria</taxon>
        <taxon>Pseudomonadati</taxon>
        <taxon>Myxococcota</taxon>
        <taxon>Polyangia</taxon>
        <taxon>Nannocystales</taxon>
        <taxon>Nannocystaceae</taxon>
        <taxon>Nannocystis</taxon>
    </lineage>
</organism>
<comment type="caution">
    <text evidence="12">The sequence shown here is derived from an EMBL/GenBank/DDBJ whole genome shotgun (WGS) entry which is preliminary data.</text>
</comment>
<feature type="transmembrane region" description="Helical" evidence="9">
    <location>
        <begin position="255"/>
        <end position="273"/>
    </location>
</feature>
<dbReference type="PANTHER" id="PTHR30081">
    <property type="entry name" value="PROTEIN-EXPORT MEMBRANE PROTEIN SEC"/>
    <property type="match status" value="1"/>
</dbReference>
<protein>
    <recommendedName>
        <fullName evidence="9">Protein-export membrane protein SecF</fullName>
    </recommendedName>
</protein>
<evidence type="ECO:0000256" key="5">
    <source>
        <dbReference type="ARBA" id="ARBA00022927"/>
    </source>
</evidence>
<dbReference type="Gene3D" id="1.20.1640.10">
    <property type="entry name" value="Multidrug efflux transporter AcrB transmembrane domain"/>
    <property type="match status" value="1"/>
</dbReference>
<keyword evidence="4 9" id="KW-0812">Transmembrane</keyword>
<dbReference type="Proteomes" id="UP001139031">
    <property type="component" value="Unassembled WGS sequence"/>
</dbReference>
<gene>
    <name evidence="9 12" type="primary">secF</name>
    <name evidence="12" type="ORF">K7C98_11305</name>
</gene>